<evidence type="ECO:0000313" key="11">
    <source>
        <dbReference type="Proteomes" id="UP000030656"/>
    </source>
</evidence>
<keyword evidence="6" id="KW-0175">Coiled coil</keyword>
<keyword evidence="3 8" id="KW-0812">Transmembrane</keyword>
<organism evidence="10 11">
    <name type="scientific">Plasmodium falciparum FCH/4</name>
    <dbReference type="NCBI Taxonomy" id="1036724"/>
    <lineage>
        <taxon>Eukaryota</taxon>
        <taxon>Sar</taxon>
        <taxon>Alveolata</taxon>
        <taxon>Apicomplexa</taxon>
        <taxon>Aconoidasida</taxon>
        <taxon>Haemosporida</taxon>
        <taxon>Plasmodiidae</taxon>
        <taxon>Plasmodium</taxon>
        <taxon>Plasmodium (Laverania)</taxon>
    </lineage>
</organism>
<reference evidence="10 11" key="1">
    <citation type="submission" date="2013-02" db="EMBL/GenBank/DDBJ databases">
        <title>The Genome Annotation of Plasmodium falciparum FCH/4.</title>
        <authorList>
            <consortium name="The Broad Institute Genome Sequencing Platform"/>
            <consortium name="The Broad Institute Genome Sequencing Center for Infectious Disease"/>
            <person name="Neafsey D."/>
            <person name="Hoffman S."/>
            <person name="Volkman S."/>
            <person name="Rosenthal P."/>
            <person name="Walker B."/>
            <person name="Young S.K."/>
            <person name="Zeng Q."/>
            <person name="Gargeya S."/>
            <person name="Fitzgerald M."/>
            <person name="Haas B."/>
            <person name="Abouelleil A."/>
            <person name="Allen A.W."/>
            <person name="Alvarado L."/>
            <person name="Arachchi H.M."/>
            <person name="Berlin A.M."/>
            <person name="Chapman S.B."/>
            <person name="Gainer-Dewar J."/>
            <person name="Goldberg J."/>
            <person name="Griggs A."/>
            <person name="Gujja S."/>
            <person name="Hansen M."/>
            <person name="Howarth C."/>
            <person name="Imamovic A."/>
            <person name="Ireland A."/>
            <person name="Larimer J."/>
            <person name="McCowan C."/>
            <person name="Murphy C."/>
            <person name="Pearson M."/>
            <person name="Poon T.W."/>
            <person name="Priest M."/>
            <person name="Roberts A."/>
            <person name="Saif S."/>
            <person name="Shea T."/>
            <person name="Sisk P."/>
            <person name="Sykes S."/>
            <person name="Wortman J."/>
            <person name="Nusbaum C."/>
            <person name="Birren B."/>
        </authorList>
    </citation>
    <scope>NUCLEOTIDE SEQUENCE [LARGE SCALE GENOMIC DNA]</scope>
    <source>
        <strain evidence="10 11">FCH/4</strain>
    </source>
</reference>
<evidence type="ECO:0000256" key="6">
    <source>
        <dbReference type="SAM" id="Coils"/>
    </source>
</evidence>
<dbReference type="Pfam" id="PF03908">
    <property type="entry name" value="Sec20"/>
    <property type="match status" value="1"/>
</dbReference>
<evidence type="ECO:0000313" key="10">
    <source>
        <dbReference type="EMBL" id="ETW27195.1"/>
    </source>
</evidence>
<dbReference type="GO" id="GO:0035267">
    <property type="term" value="C:NuA4 histone acetyltransferase complex"/>
    <property type="evidence" value="ECO:0007669"/>
    <property type="project" value="InterPro"/>
</dbReference>
<dbReference type="AlphaFoldDB" id="A0A024VG66"/>
<dbReference type="Proteomes" id="UP000030656">
    <property type="component" value="Unassembled WGS sequence"/>
</dbReference>
<dbReference type="EMBL" id="KI928098">
    <property type="protein sequence ID" value="ETW27195.1"/>
    <property type="molecule type" value="Genomic_DNA"/>
</dbReference>
<evidence type="ECO:0000256" key="8">
    <source>
        <dbReference type="SAM" id="Phobius"/>
    </source>
</evidence>
<proteinExistence type="predicted"/>
<dbReference type="GO" id="GO:0006357">
    <property type="term" value="P:regulation of transcription by RNA polymerase II"/>
    <property type="evidence" value="ECO:0007669"/>
    <property type="project" value="InterPro"/>
</dbReference>
<feature type="compositionally biased region" description="Low complexity" evidence="7">
    <location>
        <begin position="121"/>
        <end position="134"/>
    </location>
</feature>
<dbReference type="InterPro" id="IPR024943">
    <property type="entry name" value="Enhancer_polycomb"/>
</dbReference>
<evidence type="ECO:0000256" key="7">
    <source>
        <dbReference type="SAM" id="MobiDB-lite"/>
    </source>
</evidence>
<feature type="transmembrane region" description="Helical" evidence="8">
    <location>
        <begin position="1039"/>
        <end position="1056"/>
    </location>
</feature>
<evidence type="ECO:0000256" key="4">
    <source>
        <dbReference type="ARBA" id="ARBA00022989"/>
    </source>
</evidence>
<protein>
    <recommendedName>
        <fullName evidence="9">Sec20 C-terminal domain-containing protein</fullName>
    </recommendedName>
</protein>
<keyword evidence="4 8" id="KW-1133">Transmembrane helix</keyword>
<evidence type="ECO:0000256" key="2">
    <source>
        <dbReference type="ARBA" id="ARBA00022448"/>
    </source>
</evidence>
<feature type="region of interest" description="Disordered" evidence="7">
    <location>
        <begin position="85"/>
        <end position="139"/>
    </location>
</feature>
<dbReference type="InterPro" id="IPR056173">
    <property type="entry name" value="Sec20_C"/>
</dbReference>
<accession>A0A024VG66</accession>
<evidence type="ECO:0000256" key="1">
    <source>
        <dbReference type="ARBA" id="ARBA00004211"/>
    </source>
</evidence>
<comment type="subcellular location">
    <subcellularLocation>
        <location evidence="1">Membrane</location>
        <topology evidence="1">Single-pass type IV membrane protein</topology>
    </subcellularLocation>
</comment>
<gene>
    <name evidence="10" type="ORF">PFFCH_05372</name>
</gene>
<dbReference type="OrthoDB" id="435275at2759"/>
<name>A0A024VG66_PLAFA</name>
<evidence type="ECO:0000256" key="5">
    <source>
        <dbReference type="ARBA" id="ARBA00023136"/>
    </source>
</evidence>
<feature type="domain" description="Sec20 C-terminal" evidence="9">
    <location>
        <begin position="971"/>
        <end position="1059"/>
    </location>
</feature>
<evidence type="ECO:0000259" key="9">
    <source>
        <dbReference type="Pfam" id="PF03908"/>
    </source>
</evidence>
<feature type="compositionally biased region" description="Basic and acidic residues" evidence="7">
    <location>
        <begin position="85"/>
        <end position="120"/>
    </location>
</feature>
<sequence length="1117" mass="133018">MTKGGSNHKNNKIKPIDINKKLLIIKCNDDIRKLINKESPSVDEINEIKNLLENNEVKIEKKKRNIVIPRFKICEDSEEEKNIKNKDTINNDEKRKDNINDDEKRKDNINNDAEKNKSLSDDNNNNNNNNNNYDYDNDDEKKYSITKFEKPSHYIRYELYKDQVTGIKLSDGSIIHYDLLKEDEIFLEGLNSYLNIHVNDESFSKLIDKFEKLTGNSDNKEEINFKEALKAASDLKINYKSNVIKDIYTYWKNKRKKLGRPLLRMFWNNSQNSLPHYSVFRPRVKEKMTLRKHKKKNSEIIIKMQELIQDFRRLDRILRKIKQRDEKKLLLLQLNAILFDQRINEIQDKTYVCPMWNYFKDYKIEKIYKKFKKDKYYKNSYHHHYNNNSNNNKYYYDEKEYENYNFDANEDGYVNHNYMDEYMNDNMDEYLNNNIDAHSHYNYRDSIYNRKINKKLKHYIIHPEQKNLLKINPSEYKNVVLIKRRGRSNRMWVDRKYVDENNINNHEINYCDLSYAFNDFVEASLTLKKNYEEDVSNYLSGRTRIPIKLDIRKRDLKNVGDFNTSLFCNNQIHDDSLFNGMYDELNGERKRKRRKKKEQENLNVDENYINSNILLDNMGDQFALQANNNIHLDKTKASLNDNNNNNIIICNNNLDIIQKNSTTNVNVDSSNMNTTNIVTCDRTSITNDHDANNTDIKLNYFINKGNKINMNEPDYNTNLLFHKNNTEENMLNQYIQNKNNLYNINNINNINSNIKINEDNTKMVSHNILSLEHQNLKNQDFYEKYVSTNITNNYNNNNNNNIPYPLVSRNDKYAPCIFSKEQNNKTIFHFEDMIDPLMNKDNYLFCLSKYVYVQKKILFYLEHLLNFDNYNFKSKKKELPNNKDMNINLKINTNDNINNDSLNNDNINKDNINCDDINNKKNDDLINNTLSELNGTCLKSKVSHKSLKHKTAKDNNINDINVTSNDDDRNKLTDINLKDTKKLMIDEINRMKNVKSELIESSQKLKKQDEIFNIFEMKIRSSAKLIYSLKKKAESDTRYVWYSFFFFVSICVYITMRRLGLLRAMFTLIKLIVSVLFYVSKLCFKIFQLFKKTNEAKYTPTVDNSKSLVLVPINNEL</sequence>
<feature type="transmembrane region" description="Helical" evidence="8">
    <location>
        <begin position="1068"/>
        <end position="1090"/>
    </location>
</feature>
<dbReference type="PANTHER" id="PTHR14898">
    <property type="entry name" value="ENHANCER OF POLYCOMB"/>
    <property type="match status" value="1"/>
</dbReference>
<dbReference type="GO" id="GO:0016020">
    <property type="term" value="C:membrane"/>
    <property type="evidence" value="ECO:0007669"/>
    <property type="project" value="UniProtKB-SubCell"/>
</dbReference>
<keyword evidence="2" id="KW-0813">Transport</keyword>
<feature type="coiled-coil region" evidence="6">
    <location>
        <begin position="290"/>
        <end position="324"/>
    </location>
</feature>
<reference evidence="10 11" key="2">
    <citation type="submission" date="2013-02" db="EMBL/GenBank/DDBJ databases">
        <title>The Genome Sequence of Plasmodium falciparum FCH/4.</title>
        <authorList>
            <consortium name="The Broad Institute Genome Sequencing Platform"/>
            <consortium name="The Broad Institute Genome Sequencing Center for Infectious Disease"/>
            <person name="Neafsey D."/>
            <person name="Cheeseman I."/>
            <person name="Volkman S."/>
            <person name="Adams J."/>
            <person name="Walker B."/>
            <person name="Young S.K."/>
            <person name="Zeng Q."/>
            <person name="Gargeya S."/>
            <person name="Fitzgerald M."/>
            <person name="Haas B."/>
            <person name="Abouelleil A."/>
            <person name="Alvarado L."/>
            <person name="Arachchi H.M."/>
            <person name="Berlin A.M."/>
            <person name="Chapman S.B."/>
            <person name="Dewar J."/>
            <person name="Goldberg J."/>
            <person name="Griggs A."/>
            <person name="Gujja S."/>
            <person name="Hansen M."/>
            <person name="Howarth C."/>
            <person name="Imamovic A."/>
            <person name="Larimer J."/>
            <person name="McCowan C."/>
            <person name="Murphy C."/>
            <person name="Neiman D."/>
            <person name="Pearson M."/>
            <person name="Priest M."/>
            <person name="Roberts A."/>
            <person name="Saif S."/>
            <person name="Shea T."/>
            <person name="Sisk P."/>
            <person name="Sykes S."/>
            <person name="Wortman J."/>
            <person name="Nusbaum C."/>
            <person name="Birren B."/>
        </authorList>
    </citation>
    <scope>NUCLEOTIDE SEQUENCE [LARGE SCALE GENOMIC DNA]</scope>
    <source>
        <strain evidence="10 11">FCH/4</strain>
    </source>
</reference>
<evidence type="ECO:0000256" key="3">
    <source>
        <dbReference type="ARBA" id="ARBA00022692"/>
    </source>
</evidence>
<keyword evidence="5 8" id="KW-0472">Membrane</keyword>